<organism evidence="2 3">
    <name type="scientific">Clonostachys byssicola</name>
    <dbReference type="NCBI Taxonomy" id="160290"/>
    <lineage>
        <taxon>Eukaryota</taxon>
        <taxon>Fungi</taxon>
        <taxon>Dikarya</taxon>
        <taxon>Ascomycota</taxon>
        <taxon>Pezizomycotina</taxon>
        <taxon>Sordariomycetes</taxon>
        <taxon>Hypocreomycetidae</taxon>
        <taxon>Hypocreales</taxon>
        <taxon>Bionectriaceae</taxon>
        <taxon>Clonostachys</taxon>
    </lineage>
</organism>
<feature type="compositionally biased region" description="Polar residues" evidence="1">
    <location>
        <begin position="426"/>
        <end position="439"/>
    </location>
</feature>
<feature type="region of interest" description="Disordered" evidence="1">
    <location>
        <begin position="383"/>
        <end position="439"/>
    </location>
</feature>
<gene>
    <name evidence="2" type="ORF">CBYS24578_00011343</name>
</gene>
<dbReference type="AlphaFoldDB" id="A0A9N9UYQ4"/>
<feature type="region of interest" description="Disordered" evidence="1">
    <location>
        <begin position="293"/>
        <end position="329"/>
    </location>
</feature>
<feature type="compositionally biased region" description="Acidic residues" evidence="1">
    <location>
        <begin position="659"/>
        <end position="669"/>
    </location>
</feature>
<feature type="region of interest" description="Disordered" evidence="1">
    <location>
        <begin position="1"/>
        <end position="20"/>
    </location>
</feature>
<sequence>MNWTEGALARHSRRRGWNEDAARQKQYFAKARAHQCQRSVLTNTSEGTNRSFVPDHIPQTPKSSLTNPKITSISQTSSQKSRRRTQRLSNECRKMAPETFVSPFFETGRKRGRDSPIITKSLSPNALSPDIESKRRKLLEKRDWTGIEVQKPLIVDFSHPRPENLFSHQRKGAYLSHGSAYKADDPMKIRIGAHNLEWSHQNNSLITPSLTSEFPSLQDWASFEPCTPVHVPSSPSHYSFGMSTSPSVQANILQPYCHLQDASYNAGFLHGQDMNYNSLDGCCGSEEPKYKVQSTPAEFHHPQPSRGERPRLFDLRSPEPQQSGSMIVELGGPVPYQNSDEEEEWRNWLHSMDDFSIDHNFILDGEYEISSTLTPGISEAASPILSSSRDNTQVQPESPVTLVEELEESENKKISMTQIEREQHSQHSNPSAGTENVSTVNPTEVHATSQDLMLPSVCDLLVAPAFQAFDDFVGMEEAPPMSYVDLLEEATGNLTEADDEEIWKKFIFDNDSDLTESTVGEVQTDTATGMIDNQSSCHPAYVQSAPNGDTDITSFGSVSDNPGGFGLSSNETSSSNILENCLIEDKPQLYEQGPLSGNPEQDDFFKFHHPRPFIGRLASQTNATPKPRDSPLKRSRGRPKKKRDAQRPDIRAMPNFDGDPIDDDLIDDE</sequence>
<reference evidence="2" key="1">
    <citation type="submission" date="2021-10" db="EMBL/GenBank/DDBJ databases">
        <authorList>
            <person name="Piombo E."/>
        </authorList>
    </citation>
    <scope>NUCLEOTIDE SEQUENCE</scope>
</reference>
<evidence type="ECO:0000313" key="2">
    <source>
        <dbReference type="EMBL" id="CAH0002945.1"/>
    </source>
</evidence>
<evidence type="ECO:0000256" key="1">
    <source>
        <dbReference type="SAM" id="MobiDB-lite"/>
    </source>
</evidence>
<protein>
    <submittedName>
        <fullName evidence="2">Uncharacterized protein</fullName>
    </submittedName>
</protein>
<dbReference type="OrthoDB" id="5426563at2759"/>
<feature type="compositionally biased region" description="Basic residues" evidence="1">
    <location>
        <begin position="633"/>
        <end position="644"/>
    </location>
</feature>
<keyword evidence="3" id="KW-1185">Reference proteome</keyword>
<feature type="region of interest" description="Disordered" evidence="1">
    <location>
        <begin position="615"/>
        <end position="669"/>
    </location>
</feature>
<evidence type="ECO:0000313" key="3">
    <source>
        <dbReference type="Proteomes" id="UP000754883"/>
    </source>
</evidence>
<dbReference type="EMBL" id="CABFNO020001563">
    <property type="protein sequence ID" value="CAH0002945.1"/>
    <property type="molecule type" value="Genomic_DNA"/>
</dbReference>
<accession>A0A9N9UYQ4</accession>
<feature type="compositionally biased region" description="Basic and acidic residues" evidence="1">
    <location>
        <begin position="409"/>
        <end position="425"/>
    </location>
</feature>
<feature type="compositionally biased region" description="Polar residues" evidence="1">
    <location>
        <begin position="384"/>
        <end position="398"/>
    </location>
</feature>
<comment type="caution">
    <text evidence="2">The sequence shown here is derived from an EMBL/GenBank/DDBJ whole genome shotgun (WGS) entry which is preliminary data.</text>
</comment>
<feature type="region of interest" description="Disordered" evidence="1">
    <location>
        <begin position="32"/>
        <end position="92"/>
    </location>
</feature>
<proteinExistence type="predicted"/>
<feature type="compositionally biased region" description="Polar residues" evidence="1">
    <location>
        <begin position="36"/>
        <end position="51"/>
    </location>
</feature>
<dbReference type="Proteomes" id="UP000754883">
    <property type="component" value="Unassembled WGS sequence"/>
</dbReference>
<feature type="compositionally biased region" description="Low complexity" evidence="1">
    <location>
        <begin position="69"/>
        <end position="79"/>
    </location>
</feature>
<feature type="compositionally biased region" description="Basic and acidic residues" evidence="1">
    <location>
        <begin position="298"/>
        <end position="317"/>
    </location>
</feature>
<name>A0A9N9UYQ4_9HYPO</name>